<dbReference type="Proteomes" id="UP000242715">
    <property type="component" value="Unassembled WGS sequence"/>
</dbReference>
<keyword evidence="2" id="KW-1185">Reference proteome</keyword>
<organism evidence="1 2">
    <name type="scientific">Trifolium subterraneum</name>
    <name type="common">Subterranean clover</name>
    <dbReference type="NCBI Taxonomy" id="3900"/>
    <lineage>
        <taxon>Eukaryota</taxon>
        <taxon>Viridiplantae</taxon>
        <taxon>Streptophyta</taxon>
        <taxon>Embryophyta</taxon>
        <taxon>Tracheophyta</taxon>
        <taxon>Spermatophyta</taxon>
        <taxon>Magnoliopsida</taxon>
        <taxon>eudicotyledons</taxon>
        <taxon>Gunneridae</taxon>
        <taxon>Pentapetalae</taxon>
        <taxon>rosids</taxon>
        <taxon>fabids</taxon>
        <taxon>Fabales</taxon>
        <taxon>Fabaceae</taxon>
        <taxon>Papilionoideae</taxon>
        <taxon>50 kb inversion clade</taxon>
        <taxon>NPAAA clade</taxon>
        <taxon>Hologalegina</taxon>
        <taxon>IRL clade</taxon>
        <taxon>Trifolieae</taxon>
        <taxon>Trifolium</taxon>
    </lineage>
</organism>
<reference evidence="2" key="1">
    <citation type="journal article" date="2017" name="Front. Plant Sci.">
        <title>Climate Clever Clovers: New Paradigm to Reduce the Environmental Footprint of Ruminants by Breeding Low Methanogenic Forages Utilizing Haplotype Variation.</title>
        <authorList>
            <person name="Kaur P."/>
            <person name="Appels R."/>
            <person name="Bayer P.E."/>
            <person name="Keeble-Gagnere G."/>
            <person name="Wang J."/>
            <person name="Hirakawa H."/>
            <person name="Shirasawa K."/>
            <person name="Vercoe P."/>
            <person name="Stefanova K."/>
            <person name="Durmic Z."/>
            <person name="Nichols P."/>
            <person name="Revell C."/>
            <person name="Isobe S.N."/>
            <person name="Edwards D."/>
            <person name="Erskine W."/>
        </authorList>
    </citation>
    <scope>NUCLEOTIDE SEQUENCE [LARGE SCALE GENOMIC DNA]</scope>
    <source>
        <strain evidence="2">cv. Daliak</strain>
    </source>
</reference>
<accession>A0A2Z6LYM5</accession>
<dbReference type="EMBL" id="DF973269">
    <property type="protein sequence ID" value="GAU23408.1"/>
    <property type="molecule type" value="Genomic_DNA"/>
</dbReference>
<dbReference type="AlphaFoldDB" id="A0A2Z6LYM5"/>
<sequence>MRLPSYHSITLVGTEWIITIIQGSSIIHHDGCFIDLFYPSTNNLRHIYASFDHCYRMRMTDHDKKPKTYHSRMGSSHSHYVQAQELANETRNGLASMIGNQSCGRYEQSIGSDV</sequence>
<name>A0A2Z6LYM5_TRISU</name>
<proteinExistence type="predicted"/>
<protein>
    <submittedName>
        <fullName evidence="1">Uncharacterized protein</fullName>
    </submittedName>
</protein>
<evidence type="ECO:0000313" key="2">
    <source>
        <dbReference type="Proteomes" id="UP000242715"/>
    </source>
</evidence>
<evidence type="ECO:0000313" key="1">
    <source>
        <dbReference type="EMBL" id="GAU23408.1"/>
    </source>
</evidence>
<gene>
    <name evidence="1" type="ORF">TSUD_331050</name>
</gene>